<dbReference type="GO" id="GO:0016787">
    <property type="term" value="F:hydrolase activity"/>
    <property type="evidence" value="ECO:0007669"/>
    <property type="project" value="UniProtKB-KW"/>
</dbReference>
<evidence type="ECO:0000313" key="6">
    <source>
        <dbReference type="EMBL" id="USS90260.1"/>
    </source>
</evidence>
<protein>
    <submittedName>
        <fullName evidence="6">ATP-binding cassette domain-containing protein</fullName>
    </submittedName>
</protein>
<reference evidence="6" key="1">
    <citation type="submission" date="2022-05" db="EMBL/GenBank/DDBJ databases">
        <authorList>
            <person name="Oliphant S.A."/>
            <person name="Watson-Haigh N.S."/>
            <person name="Sumby K.M."/>
            <person name="Gardner J.M."/>
            <person name="Jiranek V."/>
        </authorList>
    </citation>
    <scope>NUCLEOTIDE SEQUENCE</scope>
    <source>
        <strain evidence="6">KI4_A6</strain>
    </source>
</reference>
<keyword evidence="6" id="KW-0378">Hydrolase</keyword>
<evidence type="ECO:0000256" key="1">
    <source>
        <dbReference type="ARBA" id="ARBA00005417"/>
    </source>
</evidence>
<dbReference type="GO" id="GO:0005524">
    <property type="term" value="F:ATP binding"/>
    <property type="evidence" value="ECO:0007669"/>
    <property type="project" value="UniProtKB-KW"/>
</dbReference>
<keyword evidence="4 6" id="KW-0067">ATP-binding</keyword>
<comment type="similarity">
    <text evidence="1">Belongs to the ABC transporter superfamily.</text>
</comment>
<evidence type="ECO:0000256" key="2">
    <source>
        <dbReference type="ARBA" id="ARBA00022448"/>
    </source>
</evidence>
<name>A0ABY5BUT9_9LACO</name>
<dbReference type="Pfam" id="PF00005">
    <property type="entry name" value="ABC_tran"/>
    <property type="match status" value="1"/>
</dbReference>
<dbReference type="GO" id="GO:0016853">
    <property type="term" value="F:isomerase activity"/>
    <property type="evidence" value="ECO:0007669"/>
    <property type="project" value="UniProtKB-KW"/>
</dbReference>
<proteinExistence type="inferred from homology"/>
<dbReference type="EMBL" id="CP097121">
    <property type="protein sequence ID" value="USS90260.1"/>
    <property type="molecule type" value="Genomic_DNA"/>
</dbReference>
<keyword evidence="6" id="KW-0413">Isomerase</keyword>
<dbReference type="SMART" id="SM00382">
    <property type="entry name" value="AAA"/>
    <property type="match status" value="1"/>
</dbReference>
<evidence type="ECO:0000256" key="4">
    <source>
        <dbReference type="ARBA" id="ARBA00022840"/>
    </source>
</evidence>
<keyword evidence="3" id="KW-0547">Nucleotide-binding</keyword>
<gene>
    <name evidence="6" type="ORF">M3M37_05305</name>
</gene>
<accession>A0ABY5BUT9</accession>
<dbReference type="PANTHER" id="PTHR43335">
    <property type="entry name" value="ABC TRANSPORTER, ATP-BINDING PROTEIN"/>
    <property type="match status" value="1"/>
</dbReference>
<dbReference type="InterPro" id="IPR027417">
    <property type="entry name" value="P-loop_NTPase"/>
</dbReference>
<dbReference type="InterPro" id="IPR003593">
    <property type="entry name" value="AAA+_ATPase"/>
</dbReference>
<sequence length="229" mass="25701">MTEYILTTNQLTKRFKQKVVLNHINLKIPQGKIYGLLGINGAGKSTTMKIITGIITDFEGGMEFKHQPWHRSILQQIGSLIEYPAAYGNLTAFDNMKIIALEDHLPLEKIPVILARLNIDNTGNKKVKNFSLGMKQRLGIAMAMLKNPDFLILDEPFNGLDPYGIKELKTYLKELTQTGKTVLISSHILPELQDIAEFIGILNNGSLVYQQAVTGKEDLNQIFFEKTQG</sequence>
<evidence type="ECO:0000313" key="7">
    <source>
        <dbReference type="Proteomes" id="UP001056164"/>
    </source>
</evidence>
<keyword evidence="2" id="KW-0813">Transport</keyword>
<organism evidence="6 7">
    <name type="scientific">Fructilactobacillus carniphilus</name>
    <dbReference type="NCBI Taxonomy" id="2940297"/>
    <lineage>
        <taxon>Bacteria</taxon>
        <taxon>Bacillati</taxon>
        <taxon>Bacillota</taxon>
        <taxon>Bacilli</taxon>
        <taxon>Lactobacillales</taxon>
        <taxon>Lactobacillaceae</taxon>
        <taxon>Fructilactobacillus</taxon>
    </lineage>
</organism>
<dbReference type="SUPFAM" id="SSF52540">
    <property type="entry name" value="P-loop containing nucleoside triphosphate hydrolases"/>
    <property type="match status" value="1"/>
</dbReference>
<evidence type="ECO:0000259" key="5">
    <source>
        <dbReference type="PROSITE" id="PS50893"/>
    </source>
</evidence>
<dbReference type="InterPro" id="IPR017871">
    <property type="entry name" value="ABC_transporter-like_CS"/>
</dbReference>
<dbReference type="RefSeq" id="WP_252794700.1">
    <property type="nucleotide sequence ID" value="NZ_CP097121.1"/>
</dbReference>
<evidence type="ECO:0000256" key="3">
    <source>
        <dbReference type="ARBA" id="ARBA00022741"/>
    </source>
</evidence>
<keyword evidence="7" id="KW-1185">Reference proteome</keyword>
<dbReference type="PANTHER" id="PTHR43335:SF8">
    <property type="entry name" value="ABC TRANSPORTER, ATP-BINDING PROTEIN"/>
    <property type="match status" value="1"/>
</dbReference>
<dbReference type="Proteomes" id="UP001056164">
    <property type="component" value="Chromosome"/>
</dbReference>
<dbReference type="PROSITE" id="PS00211">
    <property type="entry name" value="ABC_TRANSPORTER_1"/>
    <property type="match status" value="1"/>
</dbReference>
<dbReference type="InterPro" id="IPR003439">
    <property type="entry name" value="ABC_transporter-like_ATP-bd"/>
</dbReference>
<feature type="domain" description="ABC transporter" evidence="5">
    <location>
        <begin position="6"/>
        <end position="229"/>
    </location>
</feature>
<dbReference type="Gene3D" id="3.40.50.300">
    <property type="entry name" value="P-loop containing nucleotide triphosphate hydrolases"/>
    <property type="match status" value="1"/>
</dbReference>
<dbReference type="PROSITE" id="PS50893">
    <property type="entry name" value="ABC_TRANSPORTER_2"/>
    <property type="match status" value="1"/>
</dbReference>